<sequence>MCSKVLGCYQGKQKISIHGKGLKGYPKLLPCSGRRVSGKISAPPMEAAEQSFRLSNVMMILILSLILEASQSHQTQMPQKKTEGKSLWVCSQRILSSCSFVLMLF</sequence>
<reference evidence="1" key="2">
    <citation type="submission" date="2020-07" db="EMBL/GenBank/DDBJ databases">
        <authorList>
            <person name="Vera ALvarez R."/>
            <person name="Arias-Moreno D.M."/>
            <person name="Jimenez-Jacinto V."/>
            <person name="Jimenez-Bremont J.F."/>
            <person name="Swaminathan K."/>
            <person name="Moose S.P."/>
            <person name="Guerrero-Gonzalez M.L."/>
            <person name="Marino-Ramirez L."/>
            <person name="Landsman D."/>
            <person name="Rodriguez-Kessler M."/>
            <person name="Delgado-Sanchez P."/>
        </authorList>
    </citation>
    <scope>NUCLEOTIDE SEQUENCE</scope>
    <source>
        <tissue evidence="1">Cladode</tissue>
    </source>
</reference>
<protein>
    <submittedName>
        <fullName evidence="1">Uncharacterized protein</fullName>
    </submittedName>
</protein>
<reference evidence="1" key="1">
    <citation type="journal article" date="2013" name="J. Plant Res.">
        <title>Effect of fungi and light on seed germination of three Opuntia species from semiarid lands of central Mexico.</title>
        <authorList>
            <person name="Delgado-Sanchez P."/>
            <person name="Jimenez-Bremont J.F."/>
            <person name="Guerrero-Gonzalez Mde L."/>
            <person name="Flores J."/>
        </authorList>
    </citation>
    <scope>NUCLEOTIDE SEQUENCE</scope>
    <source>
        <tissue evidence="1">Cladode</tissue>
    </source>
</reference>
<dbReference type="AlphaFoldDB" id="A0A7C9EQE1"/>
<dbReference type="EMBL" id="GISG01248122">
    <property type="protein sequence ID" value="MBA4670627.1"/>
    <property type="molecule type" value="Transcribed_RNA"/>
</dbReference>
<organism evidence="1">
    <name type="scientific">Opuntia streptacantha</name>
    <name type="common">Prickly pear cactus</name>
    <name type="synonym">Opuntia cardona</name>
    <dbReference type="NCBI Taxonomy" id="393608"/>
    <lineage>
        <taxon>Eukaryota</taxon>
        <taxon>Viridiplantae</taxon>
        <taxon>Streptophyta</taxon>
        <taxon>Embryophyta</taxon>
        <taxon>Tracheophyta</taxon>
        <taxon>Spermatophyta</taxon>
        <taxon>Magnoliopsida</taxon>
        <taxon>eudicotyledons</taxon>
        <taxon>Gunneridae</taxon>
        <taxon>Pentapetalae</taxon>
        <taxon>Caryophyllales</taxon>
        <taxon>Cactineae</taxon>
        <taxon>Cactaceae</taxon>
        <taxon>Opuntioideae</taxon>
        <taxon>Opuntia</taxon>
    </lineage>
</organism>
<name>A0A7C9EQE1_OPUST</name>
<proteinExistence type="predicted"/>
<accession>A0A7C9EQE1</accession>
<evidence type="ECO:0000313" key="1">
    <source>
        <dbReference type="EMBL" id="MBA4670627.1"/>
    </source>
</evidence>